<dbReference type="EMBL" id="JAVFKY010000002">
    <property type="protein sequence ID" value="KAK5580682.1"/>
    <property type="molecule type" value="Genomic_DNA"/>
</dbReference>
<reference evidence="1 2" key="1">
    <citation type="submission" date="2023-11" db="EMBL/GenBank/DDBJ databases">
        <title>Dfirmibasis_genome.</title>
        <authorList>
            <person name="Edelbroek B."/>
            <person name="Kjellin J."/>
            <person name="Jerlstrom-Hultqvist J."/>
            <person name="Soderbom F."/>
        </authorList>
    </citation>
    <scope>NUCLEOTIDE SEQUENCE [LARGE SCALE GENOMIC DNA]</scope>
    <source>
        <strain evidence="1 2">TNS-C-14</strain>
    </source>
</reference>
<keyword evidence="2" id="KW-1185">Reference proteome</keyword>
<dbReference type="AlphaFoldDB" id="A0AAN7TX62"/>
<accession>A0AAN7TX62</accession>
<evidence type="ECO:0000313" key="2">
    <source>
        <dbReference type="Proteomes" id="UP001344447"/>
    </source>
</evidence>
<organism evidence="1 2">
    <name type="scientific">Dictyostelium firmibasis</name>
    <dbReference type="NCBI Taxonomy" id="79012"/>
    <lineage>
        <taxon>Eukaryota</taxon>
        <taxon>Amoebozoa</taxon>
        <taxon>Evosea</taxon>
        <taxon>Eumycetozoa</taxon>
        <taxon>Dictyostelia</taxon>
        <taxon>Dictyosteliales</taxon>
        <taxon>Dictyosteliaceae</taxon>
        <taxon>Dictyostelium</taxon>
    </lineage>
</organism>
<gene>
    <name evidence="1" type="ORF">RB653_000705</name>
</gene>
<proteinExistence type="predicted"/>
<name>A0AAN7TX62_9MYCE</name>
<evidence type="ECO:0000313" key="1">
    <source>
        <dbReference type="EMBL" id="KAK5580682.1"/>
    </source>
</evidence>
<sequence length="72" mass="8134">MTIINSLQSFFSFNKHNNFNNSTTPFINCKNNSISYSNNNNNNIYGSNIIAGFDIWIYDNGKTYEPSAGIRG</sequence>
<dbReference type="Proteomes" id="UP001344447">
    <property type="component" value="Unassembled WGS sequence"/>
</dbReference>
<comment type="caution">
    <text evidence="1">The sequence shown here is derived from an EMBL/GenBank/DDBJ whole genome shotgun (WGS) entry which is preliminary data.</text>
</comment>
<protein>
    <submittedName>
        <fullName evidence="1">Uncharacterized protein</fullName>
    </submittedName>
</protein>